<name>A0A2L1UCP8_9BACL</name>
<dbReference type="Proteomes" id="UP000239833">
    <property type="component" value="Chromosome"/>
</dbReference>
<evidence type="ECO:0000313" key="2">
    <source>
        <dbReference type="Proteomes" id="UP000239833"/>
    </source>
</evidence>
<dbReference type="AlphaFoldDB" id="A0A2L1UCP8"/>
<dbReference type="Gene3D" id="3.20.20.10">
    <property type="entry name" value="Alanine racemase"/>
    <property type="match status" value="1"/>
</dbReference>
<protein>
    <submittedName>
        <fullName evidence="1">Putative amino acid aldolase or racemase</fullName>
    </submittedName>
</protein>
<dbReference type="InterPro" id="IPR051466">
    <property type="entry name" value="D-amino_acid_metab_enzyme"/>
</dbReference>
<sequence length="132" mass="14888">MSLYEKYRKAFAEIPKPFAFVDMDFLAENIQAVASRSHGKKIRIASKFIRSVLLLRYILEQSACFEGIMCYTAEEASFLTGKKFNDLLVAYPVWEEAHISALVPYWQKGQTKMGLSGYYPKAAGSSPSCVNL</sequence>
<evidence type="ECO:0000313" key="1">
    <source>
        <dbReference type="EMBL" id="AVF25927.1"/>
    </source>
</evidence>
<dbReference type="PANTHER" id="PTHR28004:SF2">
    <property type="entry name" value="D-SERINE DEHYDRATASE"/>
    <property type="match status" value="1"/>
</dbReference>
<reference evidence="2" key="1">
    <citation type="submission" date="2017-02" db="EMBL/GenBank/DDBJ databases">
        <title>Delineation of Paenibacillus larvae strains originating from foulbrood outbreaks.</title>
        <authorList>
            <person name="Beims H."/>
            <person name="Bunk B."/>
            <person name="Sproeer C."/>
            <person name="Mohr K.I."/>
            <person name="Pradella S."/>
            <person name="Guenther G."/>
            <person name="Rohde M."/>
            <person name="von der Ohe W."/>
            <person name="Steinert M."/>
        </authorList>
    </citation>
    <scope>NUCLEOTIDE SEQUENCE [LARGE SCALE GENOMIC DNA]</scope>
    <source>
        <strain evidence="2">Eric_III</strain>
    </source>
</reference>
<organism evidence="1 2">
    <name type="scientific">Paenibacillus larvae subsp. larvae</name>
    <dbReference type="NCBI Taxonomy" id="147375"/>
    <lineage>
        <taxon>Bacteria</taxon>
        <taxon>Bacillati</taxon>
        <taxon>Bacillota</taxon>
        <taxon>Bacilli</taxon>
        <taxon>Bacillales</taxon>
        <taxon>Paenibacillaceae</taxon>
        <taxon>Paenibacillus</taxon>
    </lineage>
</organism>
<dbReference type="EMBL" id="CP019655">
    <property type="protein sequence ID" value="AVF25927.1"/>
    <property type="molecule type" value="Genomic_DNA"/>
</dbReference>
<gene>
    <name evidence="1" type="ORF">ERICIII_01749</name>
</gene>
<dbReference type="RefSeq" id="WP_230460858.1">
    <property type="nucleotide sequence ID" value="NZ_CP019655.1"/>
</dbReference>
<accession>A0A2L1UCP8</accession>
<proteinExistence type="predicted"/>
<dbReference type="InterPro" id="IPR029066">
    <property type="entry name" value="PLP-binding_barrel"/>
</dbReference>
<dbReference type="GO" id="GO:0008721">
    <property type="term" value="F:D-serine ammonia-lyase activity"/>
    <property type="evidence" value="ECO:0007669"/>
    <property type="project" value="TreeGrafter"/>
</dbReference>
<dbReference type="GeneID" id="70761241"/>
<dbReference type="PANTHER" id="PTHR28004">
    <property type="entry name" value="ZGC:162816-RELATED"/>
    <property type="match status" value="1"/>
</dbReference>
<dbReference type="GO" id="GO:0036088">
    <property type="term" value="P:D-serine catabolic process"/>
    <property type="evidence" value="ECO:0007669"/>
    <property type="project" value="TreeGrafter"/>
</dbReference>